<dbReference type="GO" id="GO:0005777">
    <property type="term" value="C:peroxisome"/>
    <property type="evidence" value="ECO:0007669"/>
    <property type="project" value="TreeGrafter"/>
</dbReference>
<comment type="subcellular location">
    <subcellularLocation>
        <location evidence="1">Membrane</location>
        <topology evidence="1">Multi-pass membrane protein</topology>
    </subcellularLocation>
</comment>
<protein>
    <recommendedName>
        <fullName evidence="10">Fatty acyl-CoA reductase</fullName>
        <ecNumber evidence="10">1.2.1.84</ecNumber>
    </recommendedName>
</protein>
<reference evidence="13" key="1">
    <citation type="submission" date="2021-05" db="EMBL/GenBank/DDBJ databases">
        <authorList>
            <person name="Alioto T."/>
            <person name="Alioto T."/>
            <person name="Gomez Garrido J."/>
        </authorList>
    </citation>
    <scope>NUCLEOTIDE SEQUENCE</scope>
</reference>
<evidence type="ECO:0000256" key="3">
    <source>
        <dbReference type="ARBA" id="ARBA00022516"/>
    </source>
</evidence>
<organism evidence="13">
    <name type="scientific">Cacopsylla melanoneura</name>
    <dbReference type="NCBI Taxonomy" id="428564"/>
    <lineage>
        <taxon>Eukaryota</taxon>
        <taxon>Metazoa</taxon>
        <taxon>Ecdysozoa</taxon>
        <taxon>Arthropoda</taxon>
        <taxon>Hexapoda</taxon>
        <taxon>Insecta</taxon>
        <taxon>Pterygota</taxon>
        <taxon>Neoptera</taxon>
        <taxon>Paraneoptera</taxon>
        <taxon>Hemiptera</taxon>
        <taxon>Sternorrhyncha</taxon>
        <taxon>Psylloidea</taxon>
        <taxon>Psyllidae</taxon>
        <taxon>Psyllinae</taxon>
        <taxon>Cacopsylla</taxon>
    </lineage>
</organism>
<keyword evidence="5 10" id="KW-0521">NADP</keyword>
<evidence type="ECO:0000313" key="13">
    <source>
        <dbReference type="EMBL" id="CAG6661948.1"/>
    </source>
</evidence>
<proteinExistence type="inferred from homology"/>
<dbReference type="EMBL" id="HBUF01201182">
    <property type="protein sequence ID" value="CAG6661951.1"/>
    <property type="molecule type" value="Transcribed_RNA"/>
</dbReference>
<evidence type="ECO:0000256" key="4">
    <source>
        <dbReference type="ARBA" id="ARBA00022692"/>
    </source>
</evidence>
<dbReference type="GO" id="GO:0080019">
    <property type="term" value="F:alcohol-forming very long-chain fatty acyl-CoA reductase activity"/>
    <property type="evidence" value="ECO:0007669"/>
    <property type="project" value="InterPro"/>
</dbReference>
<keyword evidence="7 10" id="KW-0443">Lipid metabolism</keyword>
<dbReference type="Pfam" id="PF07993">
    <property type="entry name" value="NAD_binding_4"/>
    <property type="match status" value="1"/>
</dbReference>
<dbReference type="CDD" id="cd09071">
    <property type="entry name" value="FAR_C"/>
    <property type="match status" value="1"/>
</dbReference>
<dbReference type="InterPro" id="IPR013120">
    <property type="entry name" value="FAR_NAD-bd"/>
</dbReference>
<evidence type="ECO:0000259" key="11">
    <source>
        <dbReference type="Pfam" id="PF03015"/>
    </source>
</evidence>
<dbReference type="PANTHER" id="PTHR11011:SF60">
    <property type="entry name" value="FATTY ACYL-COA REDUCTASE-RELATED"/>
    <property type="match status" value="1"/>
</dbReference>
<dbReference type="InterPro" id="IPR036291">
    <property type="entry name" value="NAD(P)-bd_dom_sf"/>
</dbReference>
<name>A0A8D8WIZ1_9HEMI</name>
<accession>A0A8D8WIZ1</accession>
<feature type="domain" description="Fatty acyl-CoA reductase C-terminal" evidence="11">
    <location>
        <begin position="395"/>
        <end position="487"/>
    </location>
</feature>
<comment type="catalytic activity">
    <reaction evidence="9 10">
        <text>a long-chain fatty acyl-CoA + 2 NADPH + 2 H(+) = a long-chain primary fatty alcohol + 2 NADP(+) + CoA</text>
        <dbReference type="Rhea" id="RHEA:52716"/>
        <dbReference type="ChEBI" id="CHEBI:15378"/>
        <dbReference type="ChEBI" id="CHEBI:57287"/>
        <dbReference type="ChEBI" id="CHEBI:57783"/>
        <dbReference type="ChEBI" id="CHEBI:58349"/>
        <dbReference type="ChEBI" id="CHEBI:77396"/>
        <dbReference type="ChEBI" id="CHEBI:83139"/>
        <dbReference type="EC" id="1.2.1.84"/>
    </reaction>
</comment>
<evidence type="ECO:0000256" key="9">
    <source>
        <dbReference type="ARBA" id="ARBA00052530"/>
    </source>
</evidence>
<evidence type="ECO:0000256" key="5">
    <source>
        <dbReference type="ARBA" id="ARBA00022857"/>
    </source>
</evidence>
<evidence type="ECO:0000259" key="12">
    <source>
        <dbReference type="Pfam" id="PF07993"/>
    </source>
</evidence>
<keyword evidence="3 10" id="KW-0444">Lipid biosynthesis</keyword>
<dbReference type="EMBL" id="HBUF01035959">
    <property type="protein sequence ID" value="CAG6616500.1"/>
    <property type="molecule type" value="Transcribed_RNA"/>
</dbReference>
<dbReference type="EMBL" id="HBUF01201180">
    <property type="protein sequence ID" value="CAG6661948.1"/>
    <property type="molecule type" value="Transcribed_RNA"/>
</dbReference>
<dbReference type="PANTHER" id="PTHR11011">
    <property type="entry name" value="MALE STERILITY PROTEIN 2-RELATED"/>
    <property type="match status" value="1"/>
</dbReference>
<evidence type="ECO:0000256" key="8">
    <source>
        <dbReference type="ARBA" id="ARBA00023136"/>
    </source>
</evidence>
<dbReference type="EMBL" id="HBUF01385860">
    <property type="protein sequence ID" value="CAG6732149.1"/>
    <property type="molecule type" value="Transcribed_RNA"/>
</dbReference>
<comment type="similarity">
    <text evidence="2 10">Belongs to the fatty acyl-CoA reductase family.</text>
</comment>
<dbReference type="EC" id="1.2.1.84" evidence="10"/>
<keyword evidence="4 10" id="KW-0812">Transmembrane</keyword>
<keyword evidence="10" id="KW-0560">Oxidoreductase</keyword>
<feature type="transmembrane region" description="Helical" evidence="10">
    <location>
        <begin position="502"/>
        <end position="522"/>
    </location>
</feature>
<keyword evidence="8 10" id="KW-0472">Membrane</keyword>
<evidence type="ECO:0000256" key="10">
    <source>
        <dbReference type="RuleBase" id="RU363097"/>
    </source>
</evidence>
<evidence type="ECO:0000256" key="1">
    <source>
        <dbReference type="ARBA" id="ARBA00004141"/>
    </source>
</evidence>
<evidence type="ECO:0000256" key="7">
    <source>
        <dbReference type="ARBA" id="ARBA00023098"/>
    </source>
</evidence>
<dbReference type="FunFam" id="3.40.50.720:FF:000143">
    <property type="entry name" value="Fatty acyl-CoA reductase"/>
    <property type="match status" value="1"/>
</dbReference>
<feature type="domain" description="Thioester reductase (TE)" evidence="12">
    <location>
        <begin position="54"/>
        <end position="324"/>
    </location>
</feature>
<feature type="transmembrane region" description="Helical" evidence="10">
    <location>
        <begin position="534"/>
        <end position="551"/>
    </location>
</feature>
<comment type="function">
    <text evidence="10">Catalyzes the reduction of fatty acyl-CoA to fatty alcohols.</text>
</comment>
<evidence type="ECO:0000256" key="6">
    <source>
        <dbReference type="ARBA" id="ARBA00022989"/>
    </source>
</evidence>
<dbReference type="SUPFAM" id="SSF51735">
    <property type="entry name" value="NAD(P)-binding Rossmann-fold domains"/>
    <property type="match status" value="1"/>
</dbReference>
<dbReference type="InterPro" id="IPR026055">
    <property type="entry name" value="FAR"/>
</dbReference>
<dbReference type="EMBL" id="HBUF01035958">
    <property type="protein sequence ID" value="CAG6616499.1"/>
    <property type="molecule type" value="Transcribed_RNA"/>
</dbReference>
<dbReference type="GO" id="GO:0016020">
    <property type="term" value="C:membrane"/>
    <property type="evidence" value="ECO:0007669"/>
    <property type="project" value="UniProtKB-SubCell"/>
</dbReference>
<dbReference type="EMBL" id="HBUF01385858">
    <property type="protein sequence ID" value="CAG6732146.1"/>
    <property type="molecule type" value="Transcribed_RNA"/>
</dbReference>
<sequence length="564" mass="65020">MSGLVKMDPIVTPEFPVDPLQLLGEKSFGKPRHVPVEEVGTPIQEFFRDASVLVTGGTGFMGKTVTEKLLRSCPHLKRIYLIVRTKKGKRGQDRLDDILSDRVFLRLKTEVPNFRNKITIIPGDLMATDLGISSSDRATVVDNVNIVFHGAATVRFDEKFRIAAQINILGVRAMLEMAKEMKHLKSFVHVSTAFTHCPRREIDEMFYETDIHYQDFLEKVMRETDEALERQKDKILGKWPNSYTLSKAMAEDLIRTEAGDLPLSVFRPSVIVSTYKEPVRGWIDNPYGPVGMMIGVGTGVLHTTLNDNENVLDIVPIDIVVNCMLAIAWYSSTSNHKSIPIYNFVSSSQNPIQLGEFSARNERHANTWPAIESVWYLSYFATKHRILYLVLNFFLHRIPGLVLDAYLKMTGREPRLTTIYNKLSNAMETLAFFSLRQWQWQDYNVQNLWSHLTPADKELFFFSMKEFDWDYFIEAVDLGLRVYLLKDDVDTLPAARRKWKKLFIAHCFTKYLFFTLALWILLEALRFTLSSLPNYHLIIICIVVGHIIRYVRESSVLEFKLKQD</sequence>
<dbReference type="GO" id="GO:0102965">
    <property type="term" value="F:alcohol-forming long-chain fatty acyl-CoA reductase activity"/>
    <property type="evidence" value="ECO:0007669"/>
    <property type="project" value="UniProtKB-EC"/>
</dbReference>
<dbReference type="CDD" id="cd05236">
    <property type="entry name" value="FAR-N_SDR_e"/>
    <property type="match status" value="1"/>
</dbReference>
<dbReference type="Gene3D" id="3.40.50.720">
    <property type="entry name" value="NAD(P)-binding Rossmann-like Domain"/>
    <property type="match status" value="1"/>
</dbReference>
<dbReference type="InterPro" id="IPR033640">
    <property type="entry name" value="FAR_C"/>
</dbReference>
<evidence type="ECO:0000256" key="2">
    <source>
        <dbReference type="ARBA" id="ARBA00005928"/>
    </source>
</evidence>
<dbReference type="Pfam" id="PF03015">
    <property type="entry name" value="Sterile"/>
    <property type="match status" value="1"/>
</dbReference>
<dbReference type="GO" id="GO:0035336">
    <property type="term" value="P:long-chain fatty-acyl-CoA metabolic process"/>
    <property type="evidence" value="ECO:0007669"/>
    <property type="project" value="TreeGrafter"/>
</dbReference>
<dbReference type="AlphaFoldDB" id="A0A8D8WIZ1"/>
<keyword evidence="6 10" id="KW-1133">Transmembrane helix</keyword>